<dbReference type="InterPro" id="IPR033034">
    <property type="entry name" value="NDUFB9"/>
</dbReference>
<keyword evidence="7" id="KW-0249">Electron transport</keyword>
<evidence type="ECO:0000256" key="7">
    <source>
        <dbReference type="ARBA" id="ARBA00022982"/>
    </source>
</evidence>
<dbReference type="AlphaFoldDB" id="A0A674A0N8"/>
<reference evidence="10" key="2">
    <citation type="submission" date="2025-09" db="UniProtKB">
        <authorList>
            <consortium name="Ensembl"/>
        </authorList>
    </citation>
    <scope>IDENTIFICATION</scope>
</reference>
<dbReference type="PANTHER" id="PTHR12868">
    <property type="entry name" value="NADH-UBIQUINONE OXIDOREDUCTASE B22 SUBUNIT"/>
    <property type="match status" value="1"/>
</dbReference>
<evidence type="ECO:0000256" key="8">
    <source>
        <dbReference type="ARBA" id="ARBA00023128"/>
    </source>
</evidence>
<keyword evidence="6" id="KW-0999">Mitochondrion inner membrane</keyword>
<dbReference type="GeneTree" id="ENSGT00970000195702"/>
<dbReference type="Proteomes" id="UP000472277">
    <property type="component" value="Chromosome 36"/>
</dbReference>
<evidence type="ECO:0000256" key="4">
    <source>
        <dbReference type="ARBA" id="ARBA00022448"/>
    </source>
</evidence>
<accession>A0A674A0N8</accession>
<keyword evidence="11" id="KW-1185">Reference proteome</keyword>
<keyword evidence="8" id="KW-0496">Mitochondrion</keyword>
<comment type="similarity">
    <text evidence="2">Belongs to the complex I LYR family.</text>
</comment>
<protein>
    <recommendedName>
        <fullName evidence="3">NADH dehydrogenase [ubiquinone] 1 beta subcomplex subunit 9</fullName>
    </recommendedName>
</protein>
<evidence type="ECO:0000313" key="11">
    <source>
        <dbReference type="Proteomes" id="UP000472277"/>
    </source>
</evidence>
<organism evidence="10 11">
    <name type="scientific">Salmo trutta</name>
    <name type="common">Brown trout</name>
    <dbReference type="NCBI Taxonomy" id="8032"/>
    <lineage>
        <taxon>Eukaryota</taxon>
        <taxon>Metazoa</taxon>
        <taxon>Chordata</taxon>
        <taxon>Craniata</taxon>
        <taxon>Vertebrata</taxon>
        <taxon>Euteleostomi</taxon>
        <taxon>Actinopterygii</taxon>
        <taxon>Neopterygii</taxon>
        <taxon>Teleostei</taxon>
        <taxon>Protacanthopterygii</taxon>
        <taxon>Salmoniformes</taxon>
        <taxon>Salmonidae</taxon>
        <taxon>Salmoninae</taxon>
        <taxon>Salmo</taxon>
    </lineage>
</organism>
<dbReference type="GO" id="GO:0005743">
    <property type="term" value="C:mitochondrial inner membrane"/>
    <property type="evidence" value="ECO:0007669"/>
    <property type="project" value="UniProtKB-SubCell"/>
</dbReference>
<dbReference type="InParanoid" id="A0A674A0N8"/>
<name>A0A674A0N8_SALTR</name>
<keyword evidence="5" id="KW-0679">Respiratory chain</keyword>
<proteinExistence type="inferred from homology"/>
<evidence type="ECO:0000256" key="5">
    <source>
        <dbReference type="ARBA" id="ARBA00022660"/>
    </source>
</evidence>
<dbReference type="PANTHER" id="PTHR12868:SF0">
    <property type="entry name" value="NADH DEHYDROGENASE [UBIQUINONE] 1 BETA SUBCOMPLEX SUBUNIT 9"/>
    <property type="match status" value="1"/>
</dbReference>
<dbReference type="GO" id="GO:0006120">
    <property type="term" value="P:mitochondrial electron transport, NADH to ubiquinone"/>
    <property type="evidence" value="ECO:0007669"/>
    <property type="project" value="InterPro"/>
</dbReference>
<evidence type="ECO:0000256" key="3">
    <source>
        <dbReference type="ARBA" id="ARBA00018684"/>
    </source>
</evidence>
<evidence type="ECO:0000256" key="6">
    <source>
        <dbReference type="ARBA" id="ARBA00022792"/>
    </source>
</evidence>
<evidence type="ECO:0000256" key="2">
    <source>
        <dbReference type="ARBA" id="ARBA00009508"/>
    </source>
</evidence>
<keyword evidence="4" id="KW-0813">Transport</keyword>
<comment type="subcellular location">
    <subcellularLocation>
        <location evidence="1">Mitochondrion inner membrane</location>
        <topology evidence="1">Peripheral membrane protein</topology>
        <orientation evidence="1">Matrix side</orientation>
    </subcellularLocation>
</comment>
<keyword evidence="9" id="KW-0472">Membrane</keyword>
<dbReference type="Ensembl" id="ENSSTUT00000054911.1">
    <property type="protein sequence ID" value="ENSSTUP00000052517.1"/>
    <property type="gene ID" value="ENSSTUG00000022177.1"/>
</dbReference>
<reference evidence="10" key="1">
    <citation type="submission" date="2025-08" db="UniProtKB">
        <authorList>
            <consortium name="Ensembl"/>
        </authorList>
    </citation>
    <scope>IDENTIFICATION</scope>
</reference>
<evidence type="ECO:0000313" key="10">
    <source>
        <dbReference type="Ensembl" id="ENSSTUP00000052517.1"/>
    </source>
</evidence>
<evidence type="ECO:0000256" key="9">
    <source>
        <dbReference type="ARBA" id="ARBA00023136"/>
    </source>
</evidence>
<evidence type="ECO:0000256" key="1">
    <source>
        <dbReference type="ARBA" id="ARBA00004443"/>
    </source>
</evidence>
<sequence>MATAYLTHNQKDLRHLESWCIFRPRFDKDEIWSNQHPQPYLFPDSPGGYSYERYEMYKVLCLNHWHPSESAMYPTLPRESSGRTCENRVQELQGVTLAIGPKSEALPQYVTRPREGPV</sequence>